<dbReference type="InterPro" id="IPR001878">
    <property type="entry name" value="Znf_CCHC"/>
</dbReference>
<evidence type="ECO:0000259" key="4">
    <source>
        <dbReference type="PROSITE" id="PS50158"/>
    </source>
</evidence>
<keyword evidence="1" id="KW-0863">Zinc-finger</keyword>
<feature type="compositionally biased region" description="Basic and acidic residues" evidence="3">
    <location>
        <begin position="755"/>
        <end position="770"/>
    </location>
</feature>
<keyword evidence="1" id="KW-0479">Metal-binding</keyword>
<name>A0AAQ3MEZ8_VIGMU</name>
<evidence type="ECO:0000256" key="3">
    <source>
        <dbReference type="SAM" id="MobiDB-lite"/>
    </source>
</evidence>
<feature type="region of interest" description="Disordered" evidence="3">
    <location>
        <begin position="1"/>
        <end position="146"/>
    </location>
</feature>
<reference evidence="5 6" key="1">
    <citation type="journal article" date="2023" name="Life. Sci Alliance">
        <title>Evolutionary insights into 3D genome organization and epigenetic landscape of Vigna mungo.</title>
        <authorList>
            <person name="Junaid A."/>
            <person name="Singh B."/>
            <person name="Bhatia S."/>
        </authorList>
    </citation>
    <scope>NUCLEOTIDE SEQUENCE [LARGE SCALE GENOMIC DNA]</scope>
    <source>
        <strain evidence="5">Urdbean</strain>
    </source>
</reference>
<organism evidence="5 6">
    <name type="scientific">Vigna mungo</name>
    <name type="common">Black gram</name>
    <name type="synonym">Phaseolus mungo</name>
    <dbReference type="NCBI Taxonomy" id="3915"/>
    <lineage>
        <taxon>Eukaryota</taxon>
        <taxon>Viridiplantae</taxon>
        <taxon>Streptophyta</taxon>
        <taxon>Embryophyta</taxon>
        <taxon>Tracheophyta</taxon>
        <taxon>Spermatophyta</taxon>
        <taxon>Magnoliopsida</taxon>
        <taxon>eudicotyledons</taxon>
        <taxon>Gunneridae</taxon>
        <taxon>Pentapetalae</taxon>
        <taxon>rosids</taxon>
        <taxon>fabids</taxon>
        <taxon>Fabales</taxon>
        <taxon>Fabaceae</taxon>
        <taxon>Papilionoideae</taxon>
        <taxon>50 kb inversion clade</taxon>
        <taxon>NPAAA clade</taxon>
        <taxon>indigoferoid/millettioid clade</taxon>
        <taxon>Phaseoleae</taxon>
        <taxon>Vigna</taxon>
    </lineage>
</organism>
<feature type="region of interest" description="Disordered" evidence="3">
    <location>
        <begin position="738"/>
        <end position="774"/>
    </location>
</feature>
<accession>A0AAQ3MEZ8</accession>
<feature type="region of interest" description="Disordered" evidence="3">
    <location>
        <begin position="482"/>
        <end position="502"/>
    </location>
</feature>
<dbReference type="EMBL" id="CP144690">
    <property type="protein sequence ID" value="WVY89919.1"/>
    <property type="molecule type" value="Genomic_DNA"/>
</dbReference>
<dbReference type="AlphaFoldDB" id="A0AAQ3MEZ8"/>
<keyword evidence="2" id="KW-0175">Coiled coil</keyword>
<feature type="domain" description="CCHC-type" evidence="4">
    <location>
        <begin position="442"/>
        <end position="457"/>
    </location>
</feature>
<feature type="coiled-coil region" evidence="2">
    <location>
        <begin position="357"/>
        <end position="384"/>
    </location>
</feature>
<proteinExistence type="predicted"/>
<dbReference type="PROSITE" id="PS50158">
    <property type="entry name" value="ZF_CCHC"/>
    <property type="match status" value="1"/>
</dbReference>
<protein>
    <recommendedName>
        <fullName evidence="4">CCHC-type domain-containing protein</fullName>
    </recommendedName>
</protein>
<keyword evidence="6" id="KW-1185">Reference proteome</keyword>
<dbReference type="InterPro" id="IPR036875">
    <property type="entry name" value="Znf_CCHC_sf"/>
</dbReference>
<keyword evidence="1" id="KW-0862">Zinc</keyword>
<evidence type="ECO:0000256" key="2">
    <source>
        <dbReference type="SAM" id="Coils"/>
    </source>
</evidence>
<evidence type="ECO:0000313" key="6">
    <source>
        <dbReference type="Proteomes" id="UP001374535"/>
    </source>
</evidence>
<feature type="coiled-coil region" evidence="2">
    <location>
        <begin position="532"/>
        <end position="587"/>
    </location>
</feature>
<dbReference type="SMART" id="SM00343">
    <property type="entry name" value="ZnF_C2HC"/>
    <property type="match status" value="2"/>
</dbReference>
<dbReference type="Proteomes" id="UP001374535">
    <property type="component" value="Chromosome 11"/>
</dbReference>
<evidence type="ECO:0000313" key="5">
    <source>
        <dbReference type="EMBL" id="WVY89919.1"/>
    </source>
</evidence>
<feature type="region of interest" description="Disordered" evidence="3">
    <location>
        <begin position="911"/>
        <end position="932"/>
    </location>
</feature>
<feature type="compositionally biased region" description="Acidic residues" evidence="3">
    <location>
        <begin position="108"/>
        <end position="120"/>
    </location>
</feature>
<evidence type="ECO:0000256" key="1">
    <source>
        <dbReference type="PROSITE-ProRule" id="PRU00047"/>
    </source>
</evidence>
<gene>
    <name evidence="5" type="ORF">V8G54_035433</name>
</gene>
<dbReference type="GO" id="GO:0008270">
    <property type="term" value="F:zinc ion binding"/>
    <property type="evidence" value="ECO:0007669"/>
    <property type="project" value="UniProtKB-KW"/>
</dbReference>
<dbReference type="SUPFAM" id="SSF57756">
    <property type="entry name" value="Retrovirus zinc finger-like domains"/>
    <property type="match status" value="1"/>
</dbReference>
<feature type="compositionally biased region" description="Acidic residues" evidence="3">
    <location>
        <begin position="486"/>
        <end position="497"/>
    </location>
</feature>
<sequence>MLRYGPVPLTKINEDEIEQGFNGTQQHNNRQSDTEHEGEKKGTKKNHTTTNKGFNGERKGFNGDTKGFNVERKSTPMQWYTKASGATESDGFNGDTKGFNVDTKDTPMVDDSESESDERCDDMRAREAMTSESDETTTQNKREETAKPNFELHEYNLIGVWTSLEGGDYRKKVNARSPWVPLNRRVDIIVGWMSSEGGRHRRVDDIAWQPVKSAVIGLATCELHVEDCSTLVQIAEEGILAAILIFLESQDKGILDATLNGPFVPTKTVDSETDVLEVTHVGTDEVKRARKNALIQEYEFIFDVQKQFTHIVNHLMALGKVFDKEEINIKILKSLNMNWQPKVTAISKSKDLTTMNMATLFSKLREHELELGRLKDEEEIEENKSIALKATSKNLTKAEMDDKELMTLMVRKFSRLMQNDSQLFNHAGQSKKKSFSTNTVQCYGCGKKGHIKPDCPEIQPKQKGKKIFPQSRNMRKKGAYIAWENSESESSSDDDADHEEKSNMCHMAGTAKSDSDSDNDEEFDKLPIEEKYQQLIQTYRELHAEAMRLEYKKSDYEYRIDNLVAENERLEKELKEALLSAKNSEIKTVTVEKACENCPIHVEKIDYLTSKLAKFAQASDSLDVVLNSSSRINNRQGIGFKGHSNRTNTRKLNELRKPVRNACFYCKCVGHTIRNCYYRHVAVPQGLCVWIPKEHVTRTDNQGPKVKWTNQYRGRNEFERIVLQELAEIKRWINEQKNNSHGHEDYENASSSEKSSQKSNDDNEETRSEDDASDMVLKESSQFWKLQEFSKKTVAWHPVKIVAWQPVKRAVIGLASCEECWLHVEDCSTWVQIAEKGMLAAILVLCVQLYLVLGGWTKLYKSRQVGATLDLVEELELLTFVKENTKESSQSIEKRQRKVYDVTIPFKKSKSEKDDDISADDVGNSNSKQDSMLGDDFGSRILEKDNQIVLYDVGKSNSEKDFDMEGDVGKSNSEKASHIIRVVVGNIYNEKAGNVLGDEKMDIQKSDMYTRLKAQPRKRVKNVSFKTP</sequence>
<dbReference type="GO" id="GO:0003676">
    <property type="term" value="F:nucleic acid binding"/>
    <property type="evidence" value="ECO:0007669"/>
    <property type="project" value="InterPro"/>
</dbReference>
<feature type="compositionally biased region" description="Basic and acidic residues" evidence="3">
    <location>
        <begin position="30"/>
        <end position="41"/>
    </location>
</feature>
<dbReference type="Gene3D" id="4.10.60.10">
    <property type="entry name" value="Zinc finger, CCHC-type"/>
    <property type="match status" value="1"/>
</dbReference>